<dbReference type="Gene3D" id="1.10.10.10">
    <property type="entry name" value="Winged helix-like DNA-binding domain superfamily/Winged helix DNA-binding domain"/>
    <property type="match status" value="1"/>
</dbReference>
<dbReference type="Pfam" id="PF00250">
    <property type="entry name" value="Forkhead"/>
    <property type="match status" value="1"/>
</dbReference>
<proteinExistence type="predicted"/>
<gene>
    <name evidence="6" type="ORF">MAR_023483</name>
</gene>
<evidence type="ECO:0000256" key="1">
    <source>
        <dbReference type="ARBA" id="ARBA00023125"/>
    </source>
</evidence>
<sequence>MSSSISGFVEEAIEDSYPSPVAGRTVHTSLVHRPCDCLNMDAFMIDYLLRKDFEVSETISHQERVGEDSICSYPDQGFEEDYNSGSLSAGSNDNPSLSPSDSGLDSDNSSGIKSNVGVTSVNEAVENVNTFKETSPEVPLIQPNSVQKPEQKNENDDENVDGKPSHSYIALISMAILSARQRKMLLSDIYQYIMDNFEFYNNDKKPWRNSIRHNLSLNECFVKAGRADNGKGNFWTIHPACIDDFAQGDFRRRHARRRSRKCTKNPYSRGMYGYNDGYVQMTQAHACCPTYDNSTSLYCMQPQTSFSQIPSMPYPTIPYPGFIGSTTSPASFMTGPCVGAGIAMENLAQQQSAFATPYQYHHL</sequence>
<keyword evidence="7" id="KW-1185">Reference proteome</keyword>
<dbReference type="InterPro" id="IPR050211">
    <property type="entry name" value="FOX_domain-containing"/>
</dbReference>
<keyword evidence="1 3" id="KW-0238">DNA-binding</keyword>
<reference evidence="6" key="1">
    <citation type="submission" date="2022-11" db="EMBL/GenBank/DDBJ databases">
        <title>Centuries of genome instability and evolution in soft-shell clam transmissible cancer (bioRxiv).</title>
        <authorList>
            <person name="Hart S.F.M."/>
            <person name="Yonemitsu M.A."/>
            <person name="Giersch R.M."/>
            <person name="Beal B.F."/>
            <person name="Arriagada G."/>
            <person name="Davis B.W."/>
            <person name="Ostrander E.A."/>
            <person name="Goff S.P."/>
            <person name="Metzger M.J."/>
        </authorList>
    </citation>
    <scope>NUCLEOTIDE SEQUENCE</scope>
    <source>
        <strain evidence="6">MELC-2E11</strain>
        <tissue evidence="6">Siphon/mantle</tissue>
    </source>
</reference>
<keyword evidence="2 3" id="KW-0539">Nucleus</keyword>
<dbReference type="SMART" id="SM00339">
    <property type="entry name" value="FH"/>
    <property type="match status" value="1"/>
</dbReference>
<evidence type="ECO:0000313" key="7">
    <source>
        <dbReference type="Proteomes" id="UP001164746"/>
    </source>
</evidence>
<dbReference type="InterPro" id="IPR036388">
    <property type="entry name" value="WH-like_DNA-bd_sf"/>
</dbReference>
<feature type="domain" description="Fork-head" evidence="5">
    <location>
        <begin position="163"/>
        <end position="255"/>
    </location>
</feature>
<feature type="compositionally biased region" description="Low complexity" evidence="4">
    <location>
        <begin position="90"/>
        <end position="111"/>
    </location>
</feature>
<evidence type="ECO:0000256" key="2">
    <source>
        <dbReference type="ARBA" id="ARBA00023242"/>
    </source>
</evidence>
<evidence type="ECO:0000259" key="5">
    <source>
        <dbReference type="PROSITE" id="PS50039"/>
    </source>
</evidence>
<dbReference type="EMBL" id="CP111014">
    <property type="protein sequence ID" value="WAQ99110.1"/>
    <property type="molecule type" value="Genomic_DNA"/>
</dbReference>
<feature type="DNA-binding region" description="Fork-head" evidence="3">
    <location>
        <begin position="163"/>
        <end position="255"/>
    </location>
</feature>
<dbReference type="PANTHER" id="PTHR11829:SF142">
    <property type="entry name" value="FORK-HEAD DOMAIN-CONTAINING PROTEIN"/>
    <property type="match status" value="1"/>
</dbReference>
<accession>A0ABY7DVY7</accession>
<dbReference type="Proteomes" id="UP001164746">
    <property type="component" value="Chromosome 3"/>
</dbReference>
<dbReference type="PROSITE" id="PS50039">
    <property type="entry name" value="FORK_HEAD_3"/>
    <property type="match status" value="1"/>
</dbReference>
<comment type="subcellular location">
    <subcellularLocation>
        <location evidence="3">Nucleus</location>
    </subcellularLocation>
</comment>
<dbReference type="InterPro" id="IPR036390">
    <property type="entry name" value="WH_DNA-bd_sf"/>
</dbReference>
<evidence type="ECO:0000313" key="6">
    <source>
        <dbReference type="EMBL" id="WAQ99110.1"/>
    </source>
</evidence>
<dbReference type="PROSITE" id="PS00658">
    <property type="entry name" value="FORK_HEAD_2"/>
    <property type="match status" value="1"/>
</dbReference>
<dbReference type="InterPro" id="IPR030456">
    <property type="entry name" value="TF_fork_head_CS_2"/>
</dbReference>
<evidence type="ECO:0000256" key="3">
    <source>
        <dbReference type="PROSITE-ProRule" id="PRU00089"/>
    </source>
</evidence>
<dbReference type="InterPro" id="IPR047519">
    <property type="entry name" value="FH_FOXQ2-like"/>
</dbReference>
<feature type="region of interest" description="Disordered" evidence="4">
    <location>
        <begin position="59"/>
        <end position="117"/>
    </location>
</feature>
<feature type="region of interest" description="Disordered" evidence="4">
    <location>
        <begin position="132"/>
        <end position="163"/>
    </location>
</feature>
<dbReference type="SUPFAM" id="SSF46785">
    <property type="entry name" value="Winged helix' DNA-binding domain"/>
    <property type="match status" value="1"/>
</dbReference>
<organism evidence="6 7">
    <name type="scientific">Mya arenaria</name>
    <name type="common">Soft-shell clam</name>
    <dbReference type="NCBI Taxonomy" id="6604"/>
    <lineage>
        <taxon>Eukaryota</taxon>
        <taxon>Metazoa</taxon>
        <taxon>Spiralia</taxon>
        <taxon>Lophotrochozoa</taxon>
        <taxon>Mollusca</taxon>
        <taxon>Bivalvia</taxon>
        <taxon>Autobranchia</taxon>
        <taxon>Heteroconchia</taxon>
        <taxon>Euheterodonta</taxon>
        <taxon>Imparidentia</taxon>
        <taxon>Neoheterodontei</taxon>
        <taxon>Myida</taxon>
        <taxon>Myoidea</taxon>
        <taxon>Myidae</taxon>
        <taxon>Mya</taxon>
    </lineage>
</organism>
<protein>
    <submittedName>
        <fullName evidence="6">FOXL1-like protein</fullName>
    </submittedName>
</protein>
<dbReference type="PANTHER" id="PTHR11829">
    <property type="entry name" value="FORKHEAD BOX PROTEIN"/>
    <property type="match status" value="1"/>
</dbReference>
<dbReference type="PRINTS" id="PR00053">
    <property type="entry name" value="FORKHEAD"/>
</dbReference>
<evidence type="ECO:0000256" key="4">
    <source>
        <dbReference type="SAM" id="MobiDB-lite"/>
    </source>
</evidence>
<dbReference type="CDD" id="cd20035">
    <property type="entry name" value="FH_FOXQ2-like"/>
    <property type="match status" value="1"/>
</dbReference>
<feature type="compositionally biased region" description="Basic and acidic residues" evidence="4">
    <location>
        <begin position="149"/>
        <end position="163"/>
    </location>
</feature>
<dbReference type="InterPro" id="IPR001766">
    <property type="entry name" value="Fork_head_dom"/>
</dbReference>
<name>A0ABY7DVY7_MYAAR</name>